<gene>
    <name evidence="2" type="ORF">B0H15DRAFT_781218</name>
</gene>
<accession>A0AAD6U4G4</accession>
<evidence type="ECO:0000313" key="3">
    <source>
        <dbReference type="Proteomes" id="UP001222325"/>
    </source>
</evidence>
<feature type="non-terminal residue" evidence="2">
    <location>
        <position position="162"/>
    </location>
</feature>
<dbReference type="Gene3D" id="1.10.472.10">
    <property type="entry name" value="Cyclin-like"/>
    <property type="match status" value="1"/>
</dbReference>
<dbReference type="InterPro" id="IPR036915">
    <property type="entry name" value="Cyclin-like_sf"/>
</dbReference>
<dbReference type="EMBL" id="JARJCN010000028">
    <property type="protein sequence ID" value="KAJ7087560.1"/>
    <property type="molecule type" value="Genomic_DNA"/>
</dbReference>
<dbReference type="InterPro" id="IPR013922">
    <property type="entry name" value="Cyclin_PHO80-like"/>
</dbReference>
<dbReference type="AlphaFoldDB" id="A0AAD6U4G4"/>
<dbReference type="SUPFAM" id="SSF47954">
    <property type="entry name" value="Cyclin-like"/>
    <property type="match status" value="1"/>
</dbReference>
<dbReference type="Pfam" id="PF00134">
    <property type="entry name" value="Cyclin_N"/>
    <property type="match status" value="1"/>
</dbReference>
<reference evidence="2" key="1">
    <citation type="submission" date="2023-03" db="EMBL/GenBank/DDBJ databases">
        <title>Massive genome expansion in bonnet fungi (Mycena s.s.) driven by repeated elements and novel gene families across ecological guilds.</title>
        <authorList>
            <consortium name="Lawrence Berkeley National Laboratory"/>
            <person name="Harder C.B."/>
            <person name="Miyauchi S."/>
            <person name="Viragh M."/>
            <person name="Kuo A."/>
            <person name="Thoen E."/>
            <person name="Andreopoulos B."/>
            <person name="Lu D."/>
            <person name="Skrede I."/>
            <person name="Drula E."/>
            <person name="Henrissat B."/>
            <person name="Morin E."/>
            <person name="Kohler A."/>
            <person name="Barry K."/>
            <person name="LaButti K."/>
            <person name="Morin E."/>
            <person name="Salamov A."/>
            <person name="Lipzen A."/>
            <person name="Mereny Z."/>
            <person name="Hegedus B."/>
            <person name="Baldrian P."/>
            <person name="Stursova M."/>
            <person name="Weitz H."/>
            <person name="Taylor A."/>
            <person name="Grigoriev I.V."/>
            <person name="Nagy L.G."/>
            <person name="Martin F."/>
            <person name="Kauserud H."/>
        </authorList>
    </citation>
    <scope>NUCLEOTIDE SEQUENCE</scope>
    <source>
        <strain evidence="2">CBHHK173m</strain>
    </source>
</reference>
<dbReference type="PANTHER" id="PTHR15615:SF10">
    <property type="entry name" value="PHO85 CYCLIN-2-RELATED"/>
    <property type="match status" value="1"/>
</dbReference>
<dbReference type="CDD" id="cd20557">
    <property type="entry name" value="CYCLIN_ScPCL1-like"/>
    <property type="match status" value="1"/>
</dbReference>
<evidence type="ECO:0000313" key="2">
    <source>
        <dbReference type="EMBL" id="KAJ7087560.1"/>
    </source>
</evidence>
<dbReference type="GO" id="GO:0000307">
    <property type="term" value="C:cyclin-dependent protein kinase holoenzyme complex"/>
    <property type="evidence" value="ECO:0007669"/>
    <property type="project" value="TreeGrafter"/>
</dbReference>
<sequence>MQITSAVVGASCPCHHPSFVFVFVLVPSLTRPADHVVATVAATVDFALSRAPGTPSPYHAPFAAFVATLLSRAETTPPTLLTALTYVARARPHLVVSAEEWARERVFLGALMAASKYAHDSALRNAHWALCTPAFGRRDVARVEREFLAVVDWQLAVRADEL</sequence>
<dbReference type="InterPro" id="IPR006671">
    <property type="entry name" value="Cyclin_N"/>
</dbReference>
<comment type="caution">
    <text evidence="2">The sequence shown here is derived from an EMBL/GenBank/DDBJ whole genome shotgun (WGS) entry which is preliminary data.</text>
</comment>
<name>A0AAD6U4G4_9AGAR</name>
<feature type="domain" description="Cyclin N-terminal" evidence="1">
    <location>
        <begin position="63"/>
        <end position="155"/>
    </location>
</feature>
<organism evidence="2 3">
    <name type="scientific">Mycena belliarum</name>
    <dbReference type="NCBI Taxonomy" id="1033014"/>
    <lineage>
        <taxon>Eukaryota</taxon>
        <taxon>Fungi</taxon>
        <taxon>Dikarya</taxon>
        <taxon>Basidiomycota</taxon>
        <taxon>Agaricomycotina</taxon>
        <taxon>Agaricomycetes</taxon>
        <taxon>Agaricomycetidae</taxon>
        <taxon>Agaricales</taxon>
        <taxon>Marasmiineae</taxon>
        <taxon>Mycenaceae</taxon>
        <taxon>Mycena</taxon>
    </lineage>
</organism>
<keyword evidence="3" id="KW-1185">Reference proteome</keyword>
<proteinExistence type="predicted"/>
<dbReference type="GO" id="GO:0019901">
    <property type="term" value="F:protein kinase binding"/>
    <property type="evidence" value="ECO:0007669"/>
    <property type="project" value="InterPro"/>
</dbReference>
<evidence type="ECO:0000259" key="1">
    <source>
        <dbReference type="Pfam" id="PF00134"/>
    </source>
</evidence>
<dbReference type="GO" id="GO:0016538">
    <property type="term" value="F:cyclin-dependent protein serine/threonine kinase regulator activity"/>
    <property type="evidence" value="ECO:0007669"/>
    <property type="project" value="TreeGrafter"/>
</dbReference>
<dbReference type="GO" id="GO:0005634">
    <property type="term" value="C:nucleus"/>
    <property type="evidence" value="ECO:0007669"/>
    <property type="project" value="TreeGrafter"/>
</dbReference>
<dbReference type="PANTHER" id="PTHR15615">
    <property type="match status" value="1"/>
</dbReference>
<protein>
    <recommendedName>
        <fullName evidence="1">Cyclin N-terminal domain-containing protein</fullName>
    </recommendedName>
</protein>
<dbReference type="Proteomes" id="UP001222325">
    <property type="component" value="Unassembled WGS sequence"/>
</dbReference>